<organism evidence="2 3">
    <name type="scientific">Devosia limi DSM 17137</name>
    <dbReference type="NCBI Taxonomy" id="1121477"/>
    <lineage>
        <taxon>Bacteria</taxon>
        <taxon>Pseudomonadati</taxon>
        <taxon>Pseudomonadota</taxon>
        <taxon>Alphaproteobacteria</taxon>
        <taxon>Hyphomicrobiales</taxon>
        <taxon>Devosiaceae</taxon>
        <taxon>Devosia</taxon>
    </lineage>
</organism>
<reference evidence="2 3" key="1">
    <citation type="submission" date="2015-03" db="EMBL/GenBank/DDBJ databases">
        <authorList>
            <person name="Hassan Y.I."/>
            <person name="Lepp D."/>
            <person name="Zhou T."/>
        </authorList>
    </citation>
    <scope>NUCLEOTIDE SEQUENCE [LARGE SCALE GENOMIC DNA]</scope>
    <source>
        <strain evidence="2 3">DSM 17137</strain>
    </source>
</reference>
<evidence type="ECO:0000313" key="2">
    <source>
        <dbReference type="EMBL" id="KKB84021.1"/>
    </source>
</evidence>
<dbReference type="EMBL" id="LAJF01000085">
    <property type="protein sequence ID" value="KKB84021.1"/>
    <property type="molecule type" value="Genomic_DNA"/>
</dbReference>
<keyword evidence="1" id="KW-0812">Transmembrane</keyword>
<feature type="transmembrane region" description="Helical" evidence="1">
    <location>
        <begin position="16"/>
        <end position="39"/>
    </location>
</feature>
<keyword evidence="3" id="KW-1185">Reference proteome</keyword>
<sequence length="138" mass="14742">MMTVLAQSAARLGPRFVYWLDGTVSFVMGVGVALLAMPLTAMVGWPLPAEFLLAIGLVLLPWAAFNIWTARAPRLPRPAYALHLFVDISWVIGSAALLLIYGFTMSLFGLVFIAGQGLAVAGVLLLKLVGARAMLSRA</sequence>
<comment type="caution">
    <text evidence="2">The sequence shown here is derived from an EMBL/GenBank/DDBJ whole genome shotgun (WGS) entry which is preliminary data.</text>
</comment>
<evidence type="ECO:0000256" key="1">
    <source>
        <dbReference type="SAM" id="Phobius"/>
    </source>
</evidence>
<dbReference type="AlphaFoldDB" id="A0A0F5LNW6"/>
<name>A0A0F5LNW6_9HYPH</name>
<proteinExistence type="predicted"/>
<keyword evidence="1" id="KW-0472">Membrane</keyword>
<dbReference type="Proteomes" id="UP000033608">
    <property type="component" value="Unassembled WGS sequence"/>
</dbReference>
<protein>
    <recommendedName>
        <fullName evidence="4">SPW repeat-containing protein</fullName>
    </recommendedName>
</protein>
<dbReference type="PATRIC" id="fig|1121477.3.peg.3684"/>
<gene>
    <name evidence="2" type="ORF">VW29_12650</name>
</gene>
<feature type="transmembrane region" description="Helical" evidence="1">
    <location>
        <begin position="80"/>
        <end position="101"/>
    </location>
</feature>
<feature type="transmembrane region" description="Helical" evidence="1">
    <location>
        <begin position="51"/>
        <end position="68"/>
    </location>
</feature>
<accession>A0A0F5LNW6</accession>
<evidence type="ECO:0008006" key="4">
    <source>
        <dbReference type="Google" id="ProtNLM"/>
    </source>
</evidence>
<dbReference type="STRING" id="1121477.SAMN02745223_04103"/>
<feature type="transmembrane region" description="Helical" evidence="1">
    <location>
        <begin position="107"/>
        <end position="129"/>
    </location>
</feature>
<keyword evidence="1" id="KW-1133">Transmembrane helix</keyword>
<evidence type="ECO:0000313" key="3">
    <source>
        <dbReference type="Proteomes" id="UP000033608"/>
    </source>
</evidence>